<evidence type="ECO:0000259" key="17">
    <source>
        <dbReference type="PROSITE" id="PS50885"/>
    </source>
</evidence>
<evidence type="ECO:0000313" key="19">
    <source>
        <dbReference type="Proteomes" id="UP000192906"/>
    </source>
</evidence>
<dbReference type="CDD" id="cd00082">
    <property type="entry name" value="HisKA"/>
    <property type="match status" value="1"/>
</dbReference>
<keyword evidence="6" id="KW-0808">Transferase</keyword>
<dbReference type="Gene3D" id="1.10.287.130">
    <property type="match status" value="1"/>
</dbReference>
<dbReference type="OrthoDB" id="9805967at2"/>
<keyword evidence="7 14" id="KW-0812">Transmembrane</keyword>
<dbReference type="SUPFAM" id="SSF55785">
    <property type="entry name" value="PYP-like sensor domain (PAS domain)"/>
    <property type="match status" value="1"/>
</dbReference>
<evidence type="ECO:0000256" key="6">
    <source>
        <dbReference type="ARBA" id="ARBA00022679"/>
    </source>
</evidence>
<dbReference type="SMART" id="SM00304">
    <property type="entry name" value="HAMP"/>
    <property type="match status" value="1"/>
</dbReference>
<keyword evidence="4" id="KW-1003">Cell membrane</keyword>
<dbReference type="EMBL" id="FWZU01000001">
    <property type="protein sequence ID" value="SME88265.1"/>
    <property type="molecule type" value="Genomic_DNA"/>
</dbReference>
<evidence type="ECO:0000256" key="13">
    <source>
        <dbReference type="ARBA" id="ARBA00023136"/>
    </source>
</evidence>
<dbReference type="Gene3D" id="3.30.450.20">
    <property type="entry name" value="PAS domain"/>
    <property type="match status" value="1"/>
</dbReference>
<keyword evidence="12" id="KW-0902">Two-component regulatory system</keyword>
<sequence length="644" mass="71490">MTFLSRLRFRTKINLGLTLIVVFTALIIAFFVTSMASEALVDQTRKRGEVLAGNLALRAQDPMLSTDLLQLGSMVNEVKKADDEIVYAFILDDKDRVLASTFNEGFPVQLREANSPGKLINIVMVDTGLLKIYDFAAPIFISGKKLGTVRIGLSRAGIQSVVQNLMFAIFVLTGAVLLIAVLVSTHFARRMTVRLGKLQKHAVDIVRTHLGPEIYKDSTPDKNRKFYKKFLKGDEIQELTDTFDAMAMNLESHIEDLEITETNLTRQKELLKTIINVSPDYISLLGPTYTYLAMNKPLAKHLGKTEEEIIGLKDQDLFPAHEAEIRVEESRKVLTSGLIINKETREQDEHDSTVRWFHTIRVPVYSENDRIIGVLSTAREITELKSYQAQLIQSQKMESVGKLAGGVAHEINTPLGIILGYAQLLQDDLSPEDQISQDLKIIEKQARVCRKIVSDLLGFSRQTESEKTEMCFNNSILEVLQLVSHTFKLEQIEIETVLDERFPIIHGDPEKLKQVWLNLLSNAMEAVNEQGTIQITTLLDISTMTITALFADSGHGVDPQKLGTIFDPFYSTKPVGKGTGLGLSVSFGIIKDHGGTIEAISPLPRSISKGMNLPENSGPGTLFKVVLPLDAISAEEQVLSTGSV</sequence>
<dbReference type="InterPro" id="IPR004358">
    <property type="entry name" value="Sig_transdc_His_kin-like_C"/>
</dbReference>
<dbReference type="InterPro" id="IPR003660">
    <property type="entry name" value="HAMP_dom"/>
</dbReference>
<keyword evidence="19" id="KW-1185">Reference proteome</keyword>
<protein>
    <recommendedName>
        <fullName evidence="3">histidine kinase</fullName>
        <ecNumber evidence="3">2.7.13.3</ecNumber>
    </recommendedName>
</protein>
<comment type="catalytic activity">
    <reaction evidence="1">
        <text>ATP + protein L-histidine = ADP + protein N-phospho-L-histidine.</text>
        <dbReference type="EC" id="2.7.13.3"/>
    </reaction>
</comment>
<dbReference type="NCBIfam" id="TIGR00229">
    <property type="entry name" value="sensory_box"/>
    <property type="match status" value="1"/>
</dbReference>
<dbReference type="InterPro" id="IPR005467">
    <property type="entry name" value="His_kinase_dom"/>
</dbReference>
<gene>
    <name evidence="18" type="ORF">SAMN06295933_0133</name>
</gene>
<dbReference type="Pfam" id="PF00512">
    <property type="entry name" value="HisKA"/>
    <property type="match status" value="1"/>
</dbReference>
<dbReference type="Pfam" id="PF17203">
    <property type="entry name" value="sCache_3_2"/>
    <property type="match status" value="1"/>
</dbReference>
<dbReference type="InterPro" id="IPR003594">
    <property type="entry name" value="HATPase_dom"/>
</dbReference>
<keyword evidence="11 14" id="KW-1133">Transmembrane helix</keyword>
<evidence type="ECO:0000256" key="1">
    <source>
        <dbReference type="ARBA" id="ARBA00000085"/>
    </source>
</evidence>
<evidence type="ECO:0000256" key="5">
    <source>
        <dbReference type="ARBA" id="ARBA00022553"/>
    </source>
</evidence>
<dbReference type="PRINTS" id="PR00344">
    <property type="entry name" value="BCTRLSENSOR"/>
</dbReference>
<dbReference type="PROSITE" id="PS50885">
    <property type="entry name" value="HAMP"/>
    <property type="match status" value="1"/>
</dbReference>
<proteinExistence type="predicted"/>
<evidence type="ECO:0000256" key="4">
    <source>
        <dbReference type="ARBA" id="ARBA00022475"/>
    </source>
</evidence>
<dbReference type="InterPro" id="IPR003661">
    <property type="entry name" value="HisK_dim/P_dom"/>
</dbReference>
<dbReference type="SUPFAM" id="SSF55874">
    <property type="entry name" value="ATPase domain of HSP90 chaperone/DNA topoisomerase II/histidine kinase"/>
    <property type="match status" value="1"/>
</dbReference>
<dbReference type="InterPro" id="IPR000700">
    <property type="entry name" value="PAS-assoc_C"/>
</dbReference>
<dbReference type="PROSITE" id="PS50109">
    <property type="entry name" value="HIS_KIN"/>
    <property type="match status" value="1"/>
</dbReference>
<organism evidence="18 19">
    <name type="scientific">Desulfovibrio gilichinskyi</name>
    <dbReference type="NCBI Taxonomy" id="1519643"/>
    <lineage>
        <taxon>Bacteria</taxon>
        <taxon>Pseudomonadati</taxon>
        <taxon>Thermodesulfobacteriota</taxon>
        <taxon>Desulfovibrionia</taxon>
        <taxon>Desulfovibrionales</taxon>
        <taxon>Desulfovibrionaceae</taxon>
        <taxon>Desulfovibrio</taxon>
    </lineage>
</organism>
<dbReference type="GO" id="GO:0005524">
    <property type="term" value="F:ATP binding"/>
    <property type="evidence" value="ECO:0007669"/>
    <property type="project" value="UniProtKB-KW"/>
</dbReference>
<dbReference type="SMART" id="SM00387">
    <property type="entry name" value="HATPase_c"/>
    <property type="match status" value="1"/>
</dbReference>
<dbReference type="GO" id="GO:0000155">
    <property type="term" value="F:phosphorelay sensor kinase activity"/>
    <property type="evidence" value="ECO:0007669"/>
    <property type="project" value="InterPro"/>
</dbReference>
<keyword evidence="8" id="KW-0547">Nucleotide-binding</keyword>
<feature type="transmembrane region" description="Helical" evidence="14">
    <location>
        <begin position="165"/>
        <end position="188"/>
    </location>
</feature>
<dbReference type="InterPro" id="IPR035965">
    <property type="entry name" value="PAS-like_dom_sf"/>
</dbReference>
<dbReference type="AlphaFoldDB" id="A0A1X7C1F1"/>
<dbReference type="InterPro" id="IPR013656">
    <property type="entry name" value="PAS_4"/>
</dbReference>
<evidence type="ECO:0000313" key="18">
    <source>
        <dbReference type="EMBL" id="SME88265.1"/>
    </source>
</evidence>
<dbReference type="EC" id="2.7.13.3" evidence="3"/>
<dbReference type="Gene3D" id="3.30.565.10">
    <property type="entry name" value="Histidine kinase-like ATPase, C-terminal domain"/>
    <property type="match status" value="1"/>
</dbReference>
<dbReference type="Gene3D" id="6.10.340.10">
    <property type="match status" value="1"/>
</dbReference>
<dbReference type="InterPro" id="IPR033463">
    <property type="entry name" value="sCache_3"/>
</dbReference>
<dbReference type="InterPro" id="IPR000014">
    <property type="entry name" value="PAS"/>
</dbReference>
<evidence type="ECO:0000256" key="14">
    <source>
        <dbReference type="SAM" id="Phobius"/>
    </source>
</evidence>
<evidence type="ECO:0000256" key="7">
    <source>
        <dbReference type="ARBA" id="ARBA00022692"/>
    </source>
</evidence>
<comment type="subcellular location">
    <subcellularLocation>
        <location evidence="2">Cell membrane</location>
        <topology evidence="2">Multi-pass membrane protein</topology>
    </subcellularLocation>
</comment>
<feature type="domain" description="HAMP" evidence="17">
    <location>
        <begin position="233"/>
        <end position="255"/>
    </location>
</feature>
<reference evidence="19" key="1">
    <citation type="submission" date="2017-04" db="EMBL/GenBank/DDBJ databases">
        <authorList>
            <person name="Varghese N."/>
            <person name="Submissions S."/>
        </authorList>
    </citation>
    <scope>NUCLEOTIDE SEQUENCE [LARGE SCALE GENOMIC DNA]</scope>
    <source>
        <strain evidence="19">K3S</strain>
    </source>
</reference>
<dbReference type="PANTHER" id="PTHR43065:SF46">
    <property type="entry name" value="C4-DICARBOXYLATE TRANSPORT SENSOR PROTEIN DCTB"/>
    <property type="match status" value="1"/>
</dbReference>
<dbReference type="InterPro" id="IPR036097">
    <property type="entry name" value="HisK_dim/P_sf"/>
</dbReference>
<feature type="domain" description="PAC" evidence="16">
    <location>
        <begin position="340"/>
        <end position="393"/>
    </location>
</feature>
<dbReference type="SUPFAM" id="SSF47384">
    <property type="entry name" value="Homodimeric domain of signal transducing histidine kinase"/>
    <property type="match status" value="1"/>
</dbReference>
<dbReference type="STRING" id="1519643.SAMN06295933_0133"/>
<dbReference type="GO" id="GO:0005886">
    <property type="term" value="C:plasma membrane"/>
    <property type="evidence" value="ECO:0007669"/>
    <property type="project" value="UniProtKB-SubCell"/>
</dbReference>
<dbReference type="Pfam" id="PF02518">
    <property type="entry name" value="HATPase_c"/>
    <property type="match status" value="1"/>
</dbReference>
<name>A0A1X7C1F1_9BACT</name>
<dbReference type="CDD" id="cd00130">
    <property type="entry name" value="PAS"/>
    <property type="match status" value="1"/>
</dbReference>
<feature type="domain" description="Histidine kinase" evidence="15">
    <location>
        <begin position="406"/>
        <end position="631"/>
    </location>
</feature>
<evidence type="ECO:0000256" key="8">
    <source>
        <dbReference type="ARBA" id="ARBA00022741"/>
    </source>
</evidence>
<dbReference type="InterPro" id="IPR036890">
    <property type="entry name" value="HATPase_C_sf"/>
</dbReference>
<dbReference type="Pfam" id="PF08448">
    <property type="entry name" value="PAS_4"/>
    <property type="match status" value="1"/>
</dbReference>
<dbReference type="SMART" id="SM00388">
    <property type="entry name" value="HisKA"/>
    <property type="match status" value="1"/>
</dbReference>
<keyword evidence="5" id="KW-0597">Phosphoprotein</keyword>
<evidence type="ECO:0000256" key="9">
    <source>
        <dbReference type="ARBA" id="ARBA00022777"/>
    </source>
</evidence>
<evidence type="ECO:0000256" key="10">
    <source>
        <dbReference type="ARBA" id="ARBA00022840"/>
    </source>
</evidence>
<keyword evidence="9" id="KW-0418">Kinase</keyword>
<keyword evidence="13 14" id="KW-0472">Membrane</keyword>
<dbReference type="Proteomes" id="UP000192906">
    <property type="component" value="Unassembled WGS sequence"/>
</dbReference>
<dbReference type="PROSITE" id="PS50113">
    <property type="entry name" value="PAC"/>
    <property type="match status" value="1"/>
</dbReference>
<accession>A0A1X7C1F1</accession>
<evidence type="ECO:0000256" key="12">
    <source>
        <dbReference type="ARBA" id="ARBA00023012"/>
    </source>
</evidence>
<evidence type="ECO:0000256" key="11">
    <source>
        <dbReference type="ARBA" id="ARBA00022989"/>
    </source>
</evidence>
<evidence type="ECO:0000259" key="16">
    <source>
        <dbReference type="PROSITE" id="PS50113"/>
    </source>
</evidence>
<evidence type="ECO:0000259" key="15">
    <source>
        <dbReference type="PROSITE" id="PS50109"/>
    </source>
</evidence>
<keyword evidence="10" id="KW-0067">ATP-binding</keyword>
<feature type="transmembrane region" description="Helical" evidence="14">
    <location>
        <begin position="12"/>
        <end position="32"/>
    </location>
</feature>
<dbReference type="RefSeq" id="WP_085096844.1">
    <property type="nucleotide sequence ID" value="NZ_FWZU01000001.1"/>
</dbReference>
<evidence type="ECO:0000256" key="2">
    <source>
        <dbReference type="ARBA" id="ARBA00004651"/>
    </source>
</evidence>
<dbReference type="PANTHER" id="PTHR43065">
    <property type="entry name" value="SENSOR HISTIDINE KINASE"/>
    <property type="match status" value="1"/>
</dbReference>
<evidence type="ECO:0000256" key="3">
    <source>
        <dbReference type="ARBA" id="ARBA00012438"/>
    </source>
</evidence>